<keyword evidence="4" id="KW-0808">Transferase</keyword>
<sequence>MQLLPLVLLYLFGWLVSLHSSKAAVWTPENSPWNLNGNHTATSILDYYGEWKGHEYFPSPSNWRTIPFYTIILDKWANALPENDIAEDTVYESDPYEVTFRAGGDIKGLVEPRSLDYLESLGVKAIYIAGTPFQNLPWAPDGYSPLDFTLLDKHTGTIQDWQDAITKLHERGFYLIIDLTVSTLSELTYFKNTSHSFANASAPFSTKGYTMDYKNDDLIYSDFQISNGSKYECYTPLFWDATGLPLNSTEALDHIDEITCYEGDFDQYGDVEAFGNHPPWWRQLSNFASVQDRLRDWDPLVAKKLMHLTCLAVRVLDVDGIRVDKATQITSDFLGSWAAAVRECARAVGKHNFFIPGEVTSGADYGSIFLGRGRQSDQRPKTVDIGMSLTYDNSTYFLRKVNDSALDSVSFHYSVYRTLTLLLGLQGELFAAFDLNRYDFPTMWEQMLKQDDLINANTKKFDPRHLYGITNQDIFRWPSIKDGVYKQMLGFFVTHLVMPGIPLVYYGEEQNLKLLDNQAANYIFGRQPIVSSIGWQKHGCYNIGSTQYLDIDFTPASKSCLDDWTGHDHLDVTSSTKHYIARMNEIRANYPQIRDGYLLEGLGKWTTEGVLPGNELYGEKNPTQWGVWSLIRGPKAPYQDFGDNNFKVWVVFSNENHSITFERDCGTKVDQKEPPYPAMIGPYAANQTVKNLLYPYEEYDLVPSDIKDKGCIPKLHFDPYGSKLFVPKDRWVLPNLYMTKFLPGHDFRLITENSSVDVDISIGFSDELDCETVSKNVVVRSHSLTESKRPFFKDGSVHCGRLPFEPKAELTNTPVTRWYFNATLTGVPQGIHEVIVKNVTSFSGQSLRSATNTLIFRVGSEENPMVNTLNATFSKNLLIQTTNGSLYVNHTGIGADKFRYSLDFGSNYSKWLPVTSKVQPLKKLHWNGTQSQHWEGEHLIVQYWSTVGLSNAHVQHGDTVGYQRHFPHVFVQGKFNRYGYDNSVPSRMHFDKDNGKWTYNLISTWPAELIFNIWGMNPDGNADQGWVYGDLDNDTIIDRVPPGTSRISNFIRLMSSPPKPYLSYKLILDDQTRRWTYEPKGSWSVQIAVLVLILVCPLIAAIFSTMFYNGAFSRVIKFDGFDSEGWLTFVFRLKVIGLKIITLPLRLFGKSGPVIENSLTTQDGNKKLNVLLATLEYDIPELKVRVKIGGLGVMAQLMSRQLKFLNFVWVIPMVRGINYPLERLTRIDPIYITISDAFFAVEAFTFVSDNVTYVLLKSKVFEKQTSSAPYPVKMDDLESAVFYSTWNQCIAEVWRRFPLDIYHVNDYHGALAPLYLLPNIIPCAVSLHNAEFQGLWPLRTAYEKREVCRVFNLSESLCARYVQFGHIFNLLHAIISYVRIHQRGYGVVGVSKKYSKQSLSRYPIFWSLVNIDELANPDPSDLLESNTQSSIPEKVDFVLEAKRKHLKRQSQIWANLDVDPSAQLLIFVGRWSFQKGIDLIADLAPTLLTHYNVQLIVIGPVIDLHGRFAAEKLKYLSEKYPKRLFCRPVFTVVPPFLFAGADFALIPSRDEPFGLVAVEFGRKGVLCIGSKTGGLGHMPGWWFKMASFNSGHLLTQFGNAILKALNTAEETRATMRVQALNQRFPVCIWQEKIENLLTSCIKVHDDVERQTQNNWTSIFSKLGRALTCNHKEQDSCDDLNAANSEDGSFHSEALDISKEAEKEKPDNENIVTASEVQNENVAPVPAPFAYSSNPNDSFDQLARNLQMGDAGALSPSPEIREVPIPQSLSPESSCSPPHMAGESSSDSSSDKKKSADYEVFVKSHKKMFSSSDNFTDEDGVTRKEFLARMDKLNPVNSLHSLCIDRFIRKHERKYFKELRDQKIGVKLHLNDTMSEKYEEKVEVTEGNSQESHNALQRIMLHSIGTWPLYTILLALGQILGASSYQLTLLSGGSAQSSKSTYILLSIFSFCSMTWWFLSRIFQARYILSVPFIFFGISFLLVALTHLFQFSKACAVVQNIAAYVYAISSSTGSLFFAWNFGAEGGVAPHHWLTRACIVHGLQQIWSAILWGWGDLLMKEDTAKTVSTGVFIGGIVAFLVCFAFAGLSYVGLPNYYRQSPSIIPAFYHSLAKRPIVIWFFIAQILNNFWLAIPYGQAWRFFWNTTYTSFGSIIILLMIYLLVIWVIVFVILRFVAKDNSWFPVIFGLGFLCPRWCLEFWSSSGLGLNLPWAGKASPIFTKCVWLTLNLYDNLQGIGLGMMLLQTLARDHVAFTLMLAQFFSSLTIMVSKPILPVTDRVFPLFSSWNPADGSGPLRSPCFYLALICQLIGVFGLLYYYRKCQLAV</sequence>
<keyword evidence="8" id="KW-1133">Transmembrane helix</keyword>
<feature type="transmembrane region" description="Helical" evidence="8">
    <location>
        <begin position="1939"/>
        <end position="1958"/>
    </location>
</feature>
<dbReference type="InterPro" id="IPR017853">
    <property type="entry name" value="GH"/>
</dbReference>
<dbReference type="GO" id="GO:0071555">
    <property type="term" value="P:cell wall organization"/>
    <property type="evidence" value="ECO:0007669"/>
    <property type="project" value="UniProtKB-KW"/>
</dbReference>
<dbReference type="Pfam" id="PF00128">
    <property type="entry name" value="Alpha-amylase"/>
    <property type="match status" value="1"/>
</dbReference>
<dbReference type="HOGENOM" id="CLU_000488_0_0_1"/>
<dbReference type="InterPro" id="IPR058655">
    <property type="entry name" value="Mok11-14/Ags1-like"/>
</dbReference>
<evidence type="ECO:0000256" key="4">
    <source>
        <dbReference type="ARBA" id="ARBA00022679"/>
    </source>
</evidence>
<feature type="transmembrane region" description="Helical" evidence="8">
    <location>
        <begin position="1898"/>
        <end position="1919"/>
    </location>
</feature>
<gene>
    <name evidence="12" type="primary">mok12</name>
    <name evidence="11" type="ORF">SJAG_03057</name>
</gene>
<dbReference type="VEuPathDB" id="FungiDB:SJAG_03057"/>
<evidence type="ECO:0000256" key="1">
    <source>
        <dbReference type="ARBA" id="ARBA00006122"/>
    </source>
</evidence>
<dbReference type="GeneID" id="7048973"/>
<dbReference type="GO" id="GO:0047657">
    <property type="term" value="F:alpha-1,3-glucan synthase activity"/>
    <property type="evidence" value="ECO:0000318"/>
    <property type="project" value="GO_Central"/>
</dbReference>
<dbReference type="Gene3D" id="3.20.20.80">
    <property type="entry name" value="Glycosidases"/>
    <property type="match status" value="2"/>
</dbReference>
<dbReference type="EMBL" id="KE651167">
    <property type="protein sequence ID" value="EEB07932.1"/>
    <property type="molecule type" value="Genomic_DNA"/>
</dbReference>
<dbReference type="SUPFAM" id="SSF51445">
    <property type="entry name" value="(Trans)glycosidases"/>
    <property type="match status" value="1"/>
</dbReference>
<feature type="transmembrane region" description="Helical" evidence="8">
    <location>
        <begin position="2248"/>
        <end position="2270"/>
    </location>
</feature>
<dbReference type="EC" id="2.4.1.183" evidence="2"/>
<evidence type="ECO:0000256" key="8">
    <source>
        <dbReference type="SAM" id="Phobius"/>
    </source>
</evidence>
<keyword evidence="9" id="KW-0732">Signal</keyword>
<dbReference type="OrthoDB" id="512920at2759"/>
<feature type="compositionally biased region" description="Polar residues" evidence="7">
    <location>
        <begin position="1766"/>
        <end position="1775"/>
    </location>
</feature>
<keyword evidence="8" id="KW-0472">Membrane</keyword>
<dbReference type="InterPro" id="IPR058656">
    <property type="entry name" value="Mok11-13/Ags1-like_GH"/>
</dbReference>
<feature type="transmembrane region" description="Helical" evidence="8">
    <location>
        <begin position="1965"/>
        <end position="1987"/>
    </location>
</feature>
<feature type="transmembrane region" description="Helical" evidence="8">
    <location>
        <begin position="2064"/>
        <end position="2090"/>
    </location>
</feature>
<evidence type="ECO:0000256" key="6">
    <source>
        <dbReference type="ARBA" id="ARBA00048960"/>
    </source>
</evidence>
<dbReference type="Pfam" id="PF00534">
    <property type="entry name" value="Glycos_transf_1"/>
    <property type="match status" value="1"/>
</dbReference>
<dbReference type="InterPro" id="IPR058658">
    <property type="entry name" value="Mok11-13/Ags1-like_Ig_2"/>
</dbReference>
<dbReference type="OMA" id="NQDIFRW"/>
<dbReference type="GO" id="GO:0009277">
    <property type="term" value="C:fungal-type cell wall"/>
    <property type="evidence" value="ECO:0000318"/>
    <property type="project" value="GO_Central"/>
</dbReference>
<dbReference type="Pfam" id="PF08323">
    <property type="entry name" value="Glyco_transf_5"/>
    <property type="match status" value="1"/>
</dbReference>
<feature type="transmembrane region" description="Helical" evidence="8">
    <location>
        <begin position="2111"/>
        <end position="2130"/>
    </location>
</feature>
<evidence type="ECO:0000313" key="11">
    <source>
        <dbReference type="EMBL" id="EEB07932.1"/>
    </source>
</evidence>
<name>B6K375_SCHJY</name>
<accession>B6K375</accession>
<proteinExistence type="inferred from homology"/>
<keyword evidence="3" id="KW-0328">Glycosyltransferase</keyword>
<keyword evidence="5" id="KW-0961">Cell wall biogenesis/degradation</keyword>
<evidence type="ECO:0000259" key="10">
    <source>
        <dbReference type="SMART" id="SM00642"/>
    </source>
</evidence>
<evidence type="ECO:0000313" key="12">
    <source>
        <dbReference type="JaponicusDB" id="SJAG_03057"/>
    </source>
</evidence>
<evidence type="ECO:0000256" key="3">
    <source>
        <dbReference type="ARBA" id="ARBA00022676"/>
    </source>
</evidence>
<dbReference type="SMART" id="SM00642">
    <property type="entry name" value="Aamy"/>
    <property type="match status" value="1"/>
</dbReference>
<organism evidence="11 13">
    <name type="scientific">Schizosaccharomyces japonicus (strain yFS275 / FY16936)</name>
    <name type="common">Fission yeast</name>
    <dbReference type="NCBI Taxonomy" id="402676"/>
    <lineage>
        <taxon>Eukaryota</taxon>
        <taxon>Fungi</taxon>
        <taxon>Dikarya</taxon>
        <taxon>Ascomycota</taxon>
        <taxon>Taphrinomycotina</taxon>
        <taxon>Schizosaccharomycetes</taxon>
        <taxon>Schizosaccharomycetales</taxon>
        <taxon>Schizosaccharomycetaceae</taxon>
        <taxon>Schizosaccharomyces</taxon>
    </lineage>
</organism>
<dbReference type="InterPro" id="IPR006047">
    <property type="entry name" value="GH13_cat_dom"/>
</dbReference>
<dbReference type="JaponicusDB" id="SJAG_03057">
    <property type="gene designation" value="mok12"/>
</dbReference>
<feature type="transmembrane region" description="Helical" evidence="8">
    <location>
        <begin position="2297"/>
        <end position="2315"/>
    </location>
</feature>
<keyword evidence="13" id="KW-1185">Reference proteome</keyword>
<feature type="chain" id="PRO_5002845036" description="alpha-1,3-glucan synthase" evidence="9">
    <location>
        <begin position="24"/>
        <end position="2322"/>
    </location>
</feature>
<dbReference type="InterPro" id="IPR058659">
    <property type="entry name" value="Mok11-13/Ags1-like_CBM"/>
</dbReference>
<feature type="transmembrane region" description="Helical" evidence="8">
    <location>
        <begin position="1999"/>
        <end position="2019"/>
    </location>
</feature>
<dbReference type="InterPro" id="IPR058657">
    <property type="entry name" value="Mok11-13/Ags1-like_Ig"/>
</dbReference>
<dbReference type="Pfam" id="PF26108">
    <property type="entry name" value="GH_Mok13"/>
    <property type="match status" value="1"/>
</dbReference>
<dbReference type="eggNOG" id="ENOG502QQX3">
    <property type="taxonomic scope" value="Eukaryota"/>
</dbReference>
<feature type="signal peptide" evidence="9">
    <location>
        <begin position="1"/>
        <end position="23"/>
    </location>
</feature>
<feature type="transmembrane region" description="Helical" evidence="8">
    <location>
        <begin position="2150"/>
        <end position="2171"/>
    </location>
</feature>
<dbReference type="Pfam" id="PF26127">
    <property type="entry name" value="12TM_Mok13"/>
    <property type="match status" value="1"/>
</dbReference>
<comment type="similarity">
    <text evidence="1">Belongs to the glycosyltransferase group 1 family.</text>
</comment>
<feature type="domain" description="Glycosyl hydrolase family 13 catalytic" evidence="10">
    <location>
        <begin position="70"/>
        <end position="526"/>
    </location>
</feature>
<dbReference type="Pfam" id="PF26114">
    <property type="entry name" value="Ig_2_Mok13"/>
    <property type="match status" value="1"/>
</dbReference>
<dbReference type="InterPro" id="IPR001296">
    <property type="entry name" value="Glyco_trans_1"/>
</dbReference>
<dbReference type="Proteomes" id="UP000001744">
    <property type="component" value="Unassembled WGS sequence"/>
</dbReference>
<dbReference type="GO" id="GO:0070591">
    <property type="term" value="P:ascospore wall biogenesis"/>
    <property type="evidence" value="ECO:0007669"/>
    <property type="project" value="EnsemblFungi"/>
</dbReference>
<evidence type="ECO:0000256" key="7">
    <source>
        <dbReference type="SAM" id="MobiDB-lite"/>
    </source>
</evidence>
<dbReference type="PANTHER" id="PTHR47182:SF5">
    <property type="entry name" value="CELL WALL ALPHA-1,3-GLUCAN SYNTHASE MOK12"/>
    <property type="match status" value="1"/>
</dbReference>
<evidence type="ECO:0000256" key="9">
    <source>
        <dbReference type="SAM" id="SignalP"/>
    </source>
</evidence>
<dbReference type="GO" id="GO:0005619">
    <property type="term" value="C:ascospore wall"/>
    <property type="evidence" value="ECO:0007669"/>
    <property type="project" value="EnsemblFungi"/>
</dbReference>
<evidence type="ECO:0000256" key="5">
    <source>
        <dbReference type="ARBA" id="ARBA00023316"/>
    </source>
</evidence>
<reference evidence="11 13" key="1">
    <citation type="journal article" date="2011" name="Science">
        <title>Comparative functional genomics of the fission yeasts.</title>
        <authorList>
            <person name="Rhind N."/>
            <person name="Chen Z."/>
            <person name="Yassour M."/>
            <person name="Thompson D.A."/>
            <person name="Haas B.J."/>
            <person name="Habib N."/>
            <person name="Wapinski I."/>
            <person name="Roy S."/>
            <person name="Lin M.F."/>
            <person name="Heiman D.I."/>
            <person name="Young S.K."/>
            <person name="Furuya K."/>
            <person name="Guo Y."/>
            <person name="Pidoux A."/>
            <person name="Chen H.M."/>
            <person name="Robbertse B."/>
            <person name="Goldberg J.M."/>
            <person name="Aoki K."/>
            <person name="Bayne E.H."/>
            <person name="Berlin A.M."/>
            <person name="Desjardins C.A."/>
            <person name="Dobbs E."/>
            <person name="Dukaj L."/>
            <person name="Fan L."/>
            <person name="FitzGerald M.G."/>
            <person name="French C."/>
            <person name="Gujja S."/>
            <person name="Hansen K."/>
            <person name="Keifenheim D."/>
            <person name="Levin J.Z."/>
            <person name="Mosher R.A."/>
            <person name="Mueller C.A."/>
            <person name="Pfiffner J."/>
            <person name="Priest M."/>
            <person name="Russ C."/>
            <person name="Smialowska A."/>
            <person name="Swoboda P."/>
            <person name="Sykes S.M."/>
            <person name="Vaughn M."/>
            <person name="Vengrova S."/>
            <person name="Yoder R."/>
            <person name="Zeng Q."/>
            <person name="Allshire R."/>
            <person name="Baulcombe D."/>
            <person name="Birren B.W."/>
            <person name="Brown W."/>
            <person name="Ekwall K."/>
            <person name="Kellis M."/>
            <person name="Leatherwood J."/>
            <person name="Levin H."/>
            <person name="Margalit H."/>
            <person name="Martienssen R."/>
            <person name="Nieduszynski C.A."/>
            <person name="Spatafora J.W."/>
            <person name="Friedman N."/>
            <person name="Dalgaard J.Z."/>
            <person name="Baumann P."/>
            <person name="Niki H."/>
            <person name="Regev A."/>
            <person name="Nusbaum C."/>
        </authorList>
    </citation>
    <scope>NUCLEOTIDE SEQUENCE [LARGE SCALE GENOMIC DNA]</scope>
    <source>
        <strain evidence="13">yFS275 / FY16936</strain>
    </source>
</reference>
<evidence type="ECO:0000256" key="2">
    <source>
        <dbReference type="ARBA" id="ARBA00012688"/>
    </source>
</evidence>
<dbReference type="RefSeq" id="XP_002174225.1">
    <property type="nucleotide sequence ID" value="XM_002174189.2"/>
</dbReference>
<dbReference type="Pfam" id="PF26111">
    <property type="entry name" value="Ig_Mok13"/>
    <property type="match status" value="1"/>
</dbReference>
<dbReference type="PANTHER" id="PTHR47182">
    <property type="entry name" value="CELL WALL ALPHA-1,3-GLUCAN SYNTHASE AGS1-RELATED"/>
    <property type="match status" value="1"/>
</dbReference>
<evidence type="ECO:0000313" key="13">
    <source>
        <dbReference type="Proteomes" id="UP000001744"/>
    </source>
</evidence>
<dbReference type="InterPro" id="IPR058654">
    <property type="entry name" value="Mok11-14/Ags1-like_TM"/>
</dbReference>
<dbReference type="InterPro" id="IPR013534">
    <property type="entry name" value="Starch_synth_cat_dom"/>
</dbReference>
<feature type="region of interest" description="Disordered" evidence="7">
    <location>
        <begin position="1749"/>
        <end position="1792"/>
    </location>
</feature>
<keyword evidence="8" id="KW-0812">Transmembrane</keyword>
<dbReference type="GO" id="GO:0070600">
    <property type="term" value="P:fungal-type cell wall (1-&gt;3)-alpha-glucan biosynthetic process"/>
    <property type="evidence" value="ECO:0000318"/>
    <property type="project" value="GO_Central"/>
</dbReference>
<dbReference type="SUPFAM" id="SSF53756">
    <property type="entry name" value="UDP-Glycosyltransferase/glycogen phosphorylase"/>
    <property type="match status" value="1"/>
</dbReference>
<protein>
    <recommendedName>
        <fullName evidence="2">alpha-1,3-glucan synthase</fullName>
        <ecNumber evidence="2">2.4.1.183</ecNumber>
    </recommendedName>
</protein>
<dbReference type="Pfam" id="PF26122">
    <property type="entry name" value="CBM_Mok13"/>
    <property type="match status" value="1"/>
</dbReference>
<dbReference type="STRING" id="402676.B6K375"/>
<dbReference type="Gene3D" id="3.40.50.2000">
    <property type="entry name" value="Glycogen Phosphorylase B"/>
    <property type="match status" value="2"/>
</dbReference>
<comment type="catalytic activity">
    <reaction evidence="6">
        <text>[(1-&gt;3)-alpha-D-glucosyl](n) + UDP-alpha-D-glucose = [(1-&gt;3)-alpha-D-glucosyl](n+1) + UDP + H(+)</text>
        <dbReference type="Rhea" id="RHEA:19749"/>
        <dbReference type="Rhea" id="RHEA-COMP:11150"/>
        <dbReference type="Rhea" id="RHEA-COMP:11151"/>
        <dbReference type="ChEBI" id="CHEBI:15378"/>
        <dbReference type="ChEBI" id="CHEBI:28100"/>
        <dbReference type="ChEBI" id="CHEBI:58223"/>
        <dbReference type="ChEBI" id="CHEBI:58885"/>
        <dbReference type="EC" id="2.4.1.183"/>
    </reaction>
</comment>